<dbReference type="SUPFAM" id="SSF51246">
    <property type="entry name" value="Rudiment single hybrid motif"/>
    <property type="match status" value="1"/>
</dbReference>
<evidence type="ECO:0000256" key="5">
    <source>
        <dbReference type="RuleBase" id="RU361200"/>
    </source>
</evidence>
<protein>
    <recommendedName>
        <fullName evidence="4 5">N5-carboxyaminoimidazole ribonucleotide synthase</fullName>
        <shortName evidence="4 5">N5-CAIR synthase</shortName>
        <ecNumber evidence="4 5">6.3.4.18</ecNumber>
    </recommendedName>
    <alternativeName>
        <fullName evidence="4 5">5-(carboxyamino)imidazole ribonucleotide synthetase</fullName>
    </alternativeName>
</protein>
<dbReference type="NCBIfam" id="TIGR01161">
    <property type="entry name" value="purK"/>
    <property type="match status" value="1"/>
</dbReference>
<dbReference type="Gene3D" id="3.30.470.20">
    <property type="entry name" value="ATP-grasp fold, B domain"/>
    <property type="match status" value="1"/>
</dbReference>
<name>A0ABV8CRC9_9GAMM</name>
<dbReference type="InterPro" id="IPR005875">
    <property type="entry name" value="PurK"/>
</dbReference>
<dbReference type="SUPFAM" id="SSF52440">
    <property type="entry name" value="PreATP-grasp domain"/>
    <property type="match status" value="1"/>
</dbReference>
<dbReference type="Pfam" id="PF17769">
    <property type="entry name" value="PurK_C"/>
    <property type="match status" value="1"/>
</dbReference>
<accession>A0ABV8CRC9</accession>
<dbReference type="Pfam" id="PF02222">
    <property type="entry name" value="ATP-grasp"/>
    <property type="match status" value="1"/>
</dbReference>
<dbReference type="InterPro" id="IPR054350">
    <property type="entry name" value="PurT/PurK_preATP-grasp"/>
</dbReference>
<gene>
    <name evidence="4 5" type="primary">purK</name>
    <name evidence="7" type="ORF">ACFOSS_14185</name>
</gene>
<evidence type="ECO:0000256" key="3">
    <source>
        <dbReference type="ARBA" id="ARBA00022840"/>
    </source>
</evidence>
<comment type="catalytic activity">
    <reaction evidence="4 5">
        <text>5-amino-1-(5-phospho-beta-D-ribosyl)imidazole + hydrogencarbonate + ATP = 5-carboxyamino-1-(5-phospho-D-ribosyl)imidazole + ADP + phosphate + 2 H(+)</text>
        <dbReference type="Rhea" id="RHEA:19317"/>
        <dbReference type="ChEBI" id="CHEBI:15378"/>
        <dbReference type="ChEBI" id="CHEBI:17544"/>
        <dbReference type="ChEBI" id="CHEBI:30616"/>
        <dbReference type="ChEBI" id="CHEBI:43474"/>
        <dbReference type="ChEBI" id="CHEBI:58730"/>
        <dbReference type="ChEBI" id="CHEBI:137981"/>
        <dbReference type="ChEBI" id="CHEBI:456216"/>
        <dbReference type="EC" id="6.3.4.18"/>
    </reaction>
</comment>
<feature type="binding site" evidence="4">
    <location>
        <begin position="255"/>
        <end position="256"/>
    </location>
    <ligand>
        <name>ATP</name>
        <dbReference type="ChEBI" id="CHEBI:30616"/>
    </ligand>
</feature>
<dbReference type="PANTHER" id="PTHR11609">
    <property type="entry name" value="PURINE BIOSYNTHESIS PROTEIN 6/7, PUR6/7"/>
    <property type="match status" value="1"/>
</dbReference>
<dbReference type="Gene3D" id="3.40.50.20">
    <property type="match status" value="1"/>
</dbReference>
<comment type="similarity">
    <text evidence="4 5">Belongs to the PurK/PurT family.</text>
</comment>
<dbReference type="RefSeq" id="WP_377153641.1">
    <property type="nucleotide sequence ID" value="NZ_JBHSAF010000014.1"/>
</dbReference>
<keyword evidence="8" id="KW-1185">Reference proteome</keyword>
<evidence type="ECO:0000256" key="4">
    <source>
        <dbReference type="HAMAP-Rule" id="MF_01928"/>
    </source>
</evidence>
<dbReference type="GO" id="GO:0034028">
    <property type="term" value="F:5-(carboxyamino)imidazole ribonucleotide synthase activity"/>
    <property type="evidence" value="ECO:0007669"/>
    <property type="project" value="UniProtKB-EC"/>
</dbReference>
<evidence type="ECO:0000259" key="6">
    <source>
        <dbReference type="PROSITE" id="PS50975"/>
    </source>
</evidence>
<dbReference type="NCBIfam" id="NF004679">
    <property type="entry name" value="PRK06019.1-5"/>
    <property type="match status" value="1"/>
</dbReference>
<evidence type="ECO:0000313" key="7">
    <source>
        <dbReference type="EMBL" id="MFC3914600.1"/>
    </source>
</evidence>
<feature type="binding site" evidence="4">
    <location>
        <position position="138"/>
    </location>
    <ligand>
        <name>ATP</name>
        <dbReference type="ChEBI" id="CHEBI:30616"/>
    </ligand>
</feature>
<evidence type="ECO:0000256" key="1">
    <source>
        <dbReference type="ARBA" id="ARBA00022741"/>
    </source>
</evidence>
<feature type="binding site" evidence="4">
    <location>
        <position position="181"/>
    </location>
    <ligand>
        <name>ATP</name>
        <dbReference type="ChEBI" id="CHEBI:30616"/>
    </ligand>
</feature>
<keyword evidence="2 4" id="KW-0658">Purine biosynthesis</keyword>
<dbReference type="Pfam" id="PF22660">
    <property type="entry name" value="RS_preATP-grasp-like"/>
    <property type="match status" value="1"/>
</dbReference>
<feature type="binding site" evidence="4">
    <location>
        <begin position="173"/>
        <end position="176"/>
    </location>
    <ligand>
        <name>ATP</name>
        <dbReference type="ChEBI" id="CHEBI:30616"/>
    </ligand>
</feature>
<dbReference type="Gene3D" id="3.30.1490.20">
    <property type="entry name" value="ATP-grasp fold, A domain"/>
    <property type="match status" value="1"/>
</dbReference>
<feature type="domain" description="ATP-grasp" evidence="6">
    <location>
        <begin position="102"/>
        <end position="285"/>
    </location>
</feature>
<comment type="caution">
    <text evidence="7">The sequence shown here is derived from an EMBL/GenBank/DDBJ whole genome shotgun (WGS) entry which is preliminary data.</text>
</comment>
<dbReference type="InterPro" id="IPR016185">
    <property type="entry name" value="PreATP-grasp_dom_sf"/>
</dbReference>
<dbReference type="InterPro" id="IPR040686">
    <property type="entry name" value="PurK_C"/>
</dbReference>
<dbReference type="InterPro" id="IPR013815">
    <property type="entry name" value="ATP_grasp_subdomain_1"/>
</dbReference>
<sequence length="368" mass="40653">MNVLILGGGQLARMLILAAAPLGIRCQVVDPAAESCAADLAPWHRMAWDEVLVRRDLLDWADVITYESESVPCALLTALATQHKVAPSAEALQLSGDRWHEKQWLSRLGVPVAPHRCIDSLADLQAATAELGFPCFLKWRQQGYDGKGQWRLNAHSDLASIWQAAQQRPSILEAGIAFTREVSLIASRRAGGELVCYPLTENRHQQGILIHSRPLADDPLQAAAEAHARRLMQAVDYVGTLAIEFFVVDEQLMANEVAPRVHNSGHWTIEGAETSQFANHLRAICDWPLGSTRLLAPTLMLNLIGQWPSEALTLAERGAHLHLYGKAPRPGRKVGHLTLRARSEGELMSHWLRLQPLLPRSEQPSSSE</sequence>
<dbReference type="Proteomes" id="UP001595692">
    <property type="component" value="Unassembled WGS sequence"/>
</dbReference>
<dbReference type="EC" id="6.3.4.18" evidence="4 5"/>
<keyword evidence="3 4" id="KW-0067">ATP-binding</keyword>
<comment type="subunit">
    <text evidence="4 5">Homodimer.</text>
</comment>
<dbReference type="PROSITE" id="PS50975">
    <property type="entry name" value="ATP_GRASP"/>
    <property type="match status" value="1"/>
</dbReference>
<dbReference type="SUPFAM" id="SSF56059">
    <property type="entry name" value="Glutathione synthetase ATP-binding domain-like"/>
    <property type="match status" value="1"/>
</dbReference>
<evidence type="ECO:0000313" key="8">
    <source>
        <dbReference type="Proteomes" id="UP001595692"/>
    </source>
</evidence>
<comment type="function">
    <text evidence="4">Catalyzes the ATP-dependent conversion of 5-aminoimidazole ribonucleotide (AIR) and HCO(3)(-) to N5-carboxyaminoimidazole ribonucleotide (N5-CAIR).</text>
</comment>
<evidence type="ECO:0000256" key="2">
    <source>
        <dbReference type="ARBA" id="ARBA00022755"/>
    </source>
</evidence>
<keyword evidence="1 4" id="KW-0547">Nucleotide-binding</keyword>
<keyword evidence="4 5" id="KW-0436">Ligase</keyword>
<organism evidence="7 8">
    <name type="scientific">Pseudaeromonas sharmana</name>
    <dbReference type="NCBI Taxonomy" id="328412"/>
    <lineage>
        <taxon>Bacteria</taxon>
        <taxon>Pseudomonadati</taxon>
        <taxon>Pseudomonadota</taxon>
        <taxon>Gammaproteobacteria</taxon>
        <taxon>Aeromonadales</taxon>
        <taxon>Aeromonadaceae</taxon>
        <taxon>Pseudaeromonas</taxon>
    </lineage>
</organism>
<feature type="binding site" evidence="4">
    <location>
        <position position="204"/>
    </location>
    <ligand>
        <name>ATP</name>
        <dbReference type="ChEBI" id="CHEBI:30616"/>
    </ligand>
</feature>
<reference evidence="8" key="1">
    <citation type="journal article" date="2019" name="Int. J. Syst. Evol. Microbiol.">
        <title>The Global Catalogue of Microorganisms (GCM) 10K type strain sequencing project: providing services to taxonomists for standard genome sequencing and annotation.</title>
        <authorList>
            <consortium name="The Broad Institute Genomics Platform"/>
            <consortium name="The Broad Institute Genome Sequencing Center for Infectious Disease"/>
            <person name="Wu L."/>
            <person name="Ma J."/>
        </authorList>
    </citation>
    <scope>NUCLEOTIDE SEQUENCE [LARGE SCALE GENOMIC DNA]</scope>
    <source>
        <strain evidence="8">CCUG 54939</strain>
    </source>
</reference>
<feature type="binding site" evidence="4">
    <location>
        <begin position="143"/>
        <end position="149"/>
    </location>
    <ligand>
        <name>ATP</name>
        <dbReference type="ChEBI" id="CHEBI:30616"/>
    </ligand>
</feature>
<dbReference type="InterPro" id="IPR011054">
    <property type="entry name" value="Rudment_hybrid_motif"/>
</dbReference>
<dbReference type="EMBL" id="JBHSAF010000014">
    <property type="protein sequence ID" value="MFC3914600.1"/>
    <property type="molecule type" value="Genomic_DNA"/>
</dbReference>
<dbReference type="HAMAP" id="MF_01928">
    <property type="entry name" value="PurK"/>
    <property type="match status" value="1"/>
</dbReference>
<comment type="pathway">
    <text evidence="4 5">Purine metabolism; IMP biosynthesis via de novo pathway; 5-amino-1-(5-phospho-D-ribosyl)imidazole-4-carboxylate from 5-amino-1-(5-phospho-D-ribosyl)imidazole (N5-CAIR route): step 1/2.</text>
</comment>
<dbReference type="InterPro" id="IPR003135">
    <property type="entry name" value="ATP-grasp_carboxylate-amine"/>
</dbReference>
<feature type="binding site" evidence="4">
    <location>
        <position position="98"/>
    </location>
    <ligand>
        <name>ATP</name>
        <dbReference type="ChEBI" id="CHEBI:30616"/>
    </ligand>
</feature>
<dbReference type="PANTHER" id="PTHR11609:SF5">
    <property type="entry name" value="PHOSPHORIBOSYLAMINOIMIDAZOLE CARBOXYLASE"/>
    <property type="match status" value="1"/>
</dbReference>
<proteinExistence type="inferred from homology"/>
<dbReference type="InterPro" id="IPR011761">
    <property type="entry name" value="ATP-grasp"/>
</dbReference>
<comment type="function">
    <text evidence="5">Catalyzes the ATP-dependent conversion of 5-aminoimidazole ribonucleotide (AIR) and HCO(3)- to N5-carboxyaminoimidazole ribonucleotide (N5-CAIR).</text>
</comment>